<dbReference type="InterPro" id="IPR027267">
    <property type="entry name" value="AH/BAR_dom_sf"/>
</dbReference>
<evidence type="ECO:0000256" key="3">
    <source>
        <dbReference type="SAM" id="MobiDB-lite"/>
    </source>
</evidence>
<feature type="compositionally biased region" description="Low complexity" evidence="3">
    <location>
        <begin position="406"/>
        <end position="420"/>
    </location>
</feature>
<protein>
    <recommendedName>
        <fullName evidence="8">SH3 domain-containing protein</fullName>
    </recommendedName>
</protein>
<evidence type="ECO:0008006" key="8">
    <source>
        <dbReference type="Google" id="ProtNLM"/>
    </source>
</evidence>
<gene>
    <name evidence="6" type="ORF">WHR41_07988</name>
</gene>
<dbReference type="GO" id="GO:1990528">
    <property type="term" value="C:Rvs161p-Rvs167p complex"/>
    <property type="evidence" value="ECO:0007669"/>
    <property type="project" value="TreeGrafter"/>
</dbReference>
<evidence type="ECO:0000313" key="7">
    <source>
        <dbReference type="Proteomes" id="UP000803884"/>
    </source>
</evidence>
<dbReference type="GO" id="GO:0051666">
    <property type="term" value="P:actin cortical patch localization"/>
    <property type="evidence" value="ECO:0007669"/>
    <property type="project" value="InterPro"/>
</dbReference>
<dbReference type="PANTHER" id="PTHR47174:SF2">
    <property type="entry name" value="SH3 DOMAIN SIGNALLING PROTEIN (AFU_ORTHOLOGUE AFUA_5G07670)"/>
    <property type="match status" value="1"/>
</dbReference>
<evidence type="ECO:0000259" key="4">
    <source>
        <dbReference type="PROSITE" id="PS50002"/>
    </source>
</evidence>
<feature type="domain" description="BAR" evidence="5">
    <location>
        <begin position="6"/>
        <end position="263"/>
    </location>
</feature>
<dbReference type="GO" id="GO:0043332">
    <property type="term" value="C:mating projection tip"/>
    <property type="evidence" value="ECO:0007669"/>
    <property type="project" value="TreeGrafter"/>
</dbReference>
<dbReference type="Pfam" id="PF00018">
    <property type="entry name" value="SH3_1"/>
    <property type="match status" value="1"/>
</dbReference>
<dbReference type="InterPro" id="IPR046982">
    <property type="entry name" value="BIN3/RVS161-like"/>
</dbReference>
<dbReference type="SUPFAM" id="SSF50044">
    <property type="entry name" value="SH3-domain"/>
    <property type="match status" value="1"/>
</dbReference>
<dbReference type="Gene3D" id="2.30.30.40">
    <property type="entry name" value="SH3 Domains"/>
    <property type="match status" value="1"/>
</dbReference>
<dbReference type="InterPro" id="IPR004148">
    <property type="entry name" value="BAR_dom"/>
</dbReference>
<dbReference type="AlphaFoldDB" id="A0AB34KGV4"/>
<sequence>MKSMQRRFGAFSKRSDDQADVGAILADFKATDDMIDRLVRDLKAWKEGWEDILKGQFEAVEAFANLYKPVEPIDHEQPHRPVPTPKRYMDKCHALQKIYAELAKDLQQEIDMVQNKLVNPAEQAKAHLKPLKKTLKHRENTKLDYERYLSRTEHAQKKQTRSMKEEAALAKHESDLAQALIDYQSADDQIKETFPPIAAAVKALLPAIMALQIRIQTTLVGQYYTILDQYTKQHGLPNPAPGNAEIISTHEQEFTGLRRELEEGIVTIAKGKAVTMPMSLPDKDTSTITGYGIRNKIYRKKSAQALNPARPAIAGAQQEDSSNNSPLALKATPEHPSYGNDYEEPAPTQPPRPGTTPSPYGMPSPAIPTASKPRIPSTSSASANPPPYSEKPSPSPMVPSYSNAGTPNTTSAYATPSSTSGGADYFSAAAAKKKKPPPPVPAKRAHSSQAAQYVTALYDFEGQAEGDLAFREGDRIRIVRRTESVDDWWEGEGGGGVRGSFPANYVRLG</sequence>
<dbReference type="GO" id="GO:0097320">
    <property type="term" value="P:plasma membrane tubulation"/>
    <property type="evidence" value="ECO:0007669"/>
    <property type="project" value="TreeGrafter"/>
</dbReference>
<reference evidence="6 7" key="1">
    <citation type="journal article" date="2020" name="Microbiol. Resour. Announc.">
        <title>Draft Genome Sequence of a Cladosporium Species Isolated from the Mesophotic Ascidian Didemnum maculosum.</title>
        <authorList>
            <person name="Gioti A."/>
            <person name="Siaperas R."/>
            <person name="Nikolaivits E."/>
            <person name="Le Goff G."/>
            <person name="Ouazzani J."/>
            <person name="Kotoulas G."/>
            <person name="Topakas E."/>
        </authorList>
    </citation>
    <scope>NUCLEOTIDE SEQUENCE [LARGE SCALE GENOMIC DNA]</scope>
    <source>
        <strain evidence="6 7">TM138-S3</strain>
    </source>
</reference>
<dbReference type="Proteomes" id="UP000803884">
    <property type="component" value="Unassembled WGS sequence"/>
</dbReference>
<dbReference type="InterPro" id="IPR036028">
    <property type="entry name" value="SH3-like_dom_sf"/>
</dbReference>
<dbReference type="EMBL" id="JAAQHG020000038">
    <property type="protein sequence ID" value="KAL1583191.1"/>
    <property type="molecule type" value="Genomic_DNA"/>
</dbReference>
<dbReference type="PANTHER" id="PTHR47174">
    <property type="entry name" value="BRIDGING INTEGRATOR 3"/>
    <property type="match status" value="1"/>
</dbReference>
<dbReference type="PROSITE" id="PS51021">
    <property type="entry name" value="BAR"/>
    <property type="match status" value="1"/>
</dbReference>
<evidence type="ECO:0000313" key="6">
    <source>
        <dbReference type="EMBL" id="KAL1583191.1"/>
    </source>
</evidence>
<evidence type="ECO:0000256" key="2">
    <source>
        <dbReference type="PROSITE-ProRule" id="PRU00192"/>
    </source>
</evidence>
<feature type="compositionally biased region" description="Pro residues" evidence="3">
    <location>
        <begin position="347"/>
        <end position="366"/>
    </location>
</feature>
<dbReference type="Pfam" id="PF03114">
    <property type="entry name" value="BAR"/>
    <property type="match status" value="1"/>
</dbReference>
<feature type="domain" description="SH3" evidence="4">
    <location>
        <begin position="449"/>
        <end position="509"/>
    </location>
</feature>
<dbReference type="GO" id="GO:0006897">
    <property type="term" value="P:endocytosis"/>
    <property type="evidence" value="ECO:0007669"/>
    <property type="project" value="InterPro"/>
</dbReference>
<dbReference type="GeneID" id="96009430"/>
<dbReference type="GO" id="GO:0008289">
    <property type="term" value="F:lipid binding"/>
    <property type="evidence" value="ECO:0007669"/>
    <property type="project" value="TreeGrafter"/>
</dbReference>
<comment type="caution">
    <text evidence="6">The sequence shown here is derived from an EMBL/GenBank/DDBJ whole genome shotgun (WGS) entry which is preliminary data.</text>
</comment>
<dbReference type="RefSeq" id="XP_069226298.1">
    <property type="nucleotide sequence ID" value="XM_069376592.1"/>
</dbReference>
<dbReference type="Gene3D" id="1.20.1270.60">
    <property type="entry name" value="Arfaptin homology (AH) domain/BAR domain"/>
    <property type="match status" value="1"/>
</dbReference>
<keyword evidence="7" id="KW-1185">Reference proteome</keyword>
<evidence type="ECO:0000256" key="1">
    <source>
        <dbReference type="ARBA" id="ARBA00022443"/>
    </source>
</evidence>
<dbReference type="SUPFAM" id="SSF103657">
    <property type="entry name" value="BAR/IMD domain-like"/>
    <property type="match status" value="1"/>
</dbReference>
<dbReference type="GO" id="GO:0030479">
    <property type="term" value="C:actin cortical patch"/>
    <property type="evidence" value="ECO:0007669"/>
    <property type="project" value="TreeGrafter"/>
</dbReference>
<dbReference type="PRINTS" id="PR00452">
    <property type="entry name" value="SH3DOMAIN"/>
</dbReference>
<feature type="region of interest" description="Disordered" evidence="3">
    <location>
        <begin position="313"/>
        <end position="448"/>
    </location>
</feature>
<accession>A0AB34KGV4</accession>
<evidence type="ECO:0000259" key="5">
    <source>
        <dbReference type="PROSITE" id="PS51021"/>
    </source>
</evidence>
<dbReference type="CDD" id="cd07599">
    <property type="entry name" value="BAR_Rvs167p"/>
    <property type="match status" value="1"/>
</dbReference>
<organism evidence="6 7">
    <name type="scientific">Cladosporium halotolerans</name>
    <dbReference type="NCBI Taxonomy" id="1052096"/>
    <lineage>
        <taxon>Eukaryota</taxon>
        <taxon>Fungi</taxon>
        <taxon>Dikarya</taxon>
        <taxon>Ascomycota</taxon>
        <taxon>Pezizomycotina</taxon>
        <taxon>Dothideomycetes</taxon>
        <taxon>Dothideomycetidae</taxon>
        <taxon>Cladosporiales</taxon>
        <taxon>Cladosporiaceae</taxon>
        <taxon>Cladosporium</taxon>
    </lineage>
</organism>
<keyword evidence="1 2" id="KW-0728">SH3 domain</keyword>
<name>A0AB34KGV4_9PEZI</name>
<dbReference type="SMART" id="SM00326">
    <property type="entry name" value="SH3"/>
    <property type="match status" value="1"/>
</dbReference>
<proteinExistence type="predicted"/>
<dbReference type="InterPro" id="IPR001452">
    <property type="entry name" value="SH3_domain"/>
</dbReference>
<dbReference type="PROSITE" id="PS50002">
    <property type="entry name" value="SH3"/>
    <property type="match status" value="1"/>
</dbReference>
<dbReference type="FunFam" id="2.30.30.40:FF:000100">
    <property type="entry name" value="SH3 domain-containing YSC84-like protein 1"/>
    <property type="match status" value="1"/>
</dbReference>
<feature type="compositionally biased region" description="Pro residues" evidence="3">
    <location>
        <begin position="384"/>
        <end position="397"/>
    </location>
</feature>
<dbReference type="GO" id="GO:0031097">
    <property type="term" value="C:medial cortex"/>
    <property type="evidence" value="ECO:0007669"/>
    <property type="project" value="TreeGrafter"/>
</dbReference>